<evidence type="ECO:0000313" key="1">
    <source>
        <dbReference type="EMBL" id="PKB98099.1"/>
    </source>
</evidence>
<name>A0A2N0NU44_9GLOM</name>
<evidence type="ECO:0000313" key="2">
    <source>
        <dbReference type="Proteomes" id="UP000232722"/>
    </source>
</evidence>
<sequence>MDNKEMPCNWLLVGETRFCKNSTREKYCASHAFKIRKGVIIPQPCKGCGRGTKSSLRLCIPCGQDIGTISVGEFELDPLADFYHPALIPPLSTLAERADIRENFIISVESAVVGGVSLFTLEKNKRSSLQNLIQKNYSNLSVLIGITWERKEMKTWRDDLLVKFLHHSNLAPAKYRPEALYDAFSRTNVLGPEHILALARTFY</sequence>
<comment type="caution">
    <text evidence="1">The sequence shown here is derived from an EMBL/GenBank/DDBJ whole genome shotgun (WGS) entry which is preliminary data.</text>
</comment>
<reference evidence="1 2" key="1">
    <citation type="submission" date="2016-04" db="EMBL/GenBank/DDBJ databases">
        <title>Genome analyses suggest a sexual origin of heterokaryosis in a supposedly ancient asexual fungus.</title>
        <authorList>
            <person name="Ropars J."/>
            <person name="Sedzielewska K."/>
            <person name="Noel J."/>
            <person name="Charron P."/>
            <person name="Farinelli L."/>
            <person name="Marton T."/>
            <person name="Kruger M."/>
            <person name="Pelin A."/>
            <person name="Brachmann A."/>
            <person name="Corradi N."/>
        </authorList>
    </citation>
    <scope>NUCLEOTIDE SEQUENCE [LARGE SCALE GENOMIC DNA]</scope>
    <source>
        <strain evidence="1 2">A5</strain>
    </source>
</reference>
<proteinExistence type="predicted"/>
<reference evidence="1 2" key="2">
    <citation type="submission" date="2017-09" db="EMBL/GenBank/DDBJ databases">
        <title>Extensive intraspecific genome diversity in a model arbuscular mycorrhizal fungus.</title>
        <authorList>
            <person name="Chen E.C."/>
            <person name="Morin E."/>
            <person name="Beaudet D."/>
            <person name="Noel J."/>
            <person name="Ndikumana S."/>
            <person name="Charron P."/>
            <person name="St-Onge C."/>
            <person name="Giorgi J."/>
            <person name="Grigoriev I.V."/>
            <person name="Roux C."/>
            <person name="Martin F.M."/>
            <person name="Corradi N."/>
        </authorList>
    </citation>
    <scope>NUCLEOTIDE SEQUENCE [LARGE SCALE GENOMIC DNA]</scope>
    <source>
        <strain evidence="1 2">A5</strain>
    </source>
</reference>
<dbReference type="Proteomes" id="UP000232722">
    <property type="component" value="Unassembled WGS sequence"/>
</dbReference>
<dbReference type="AlphaFoldDB" id="A0A2N0NU44"/>
<organism evidence="1 2">
    <name type="scientific">Rhizophagus irregularis</name>
    <dbReference type="NCBI Taxonomy" id="588596"/>
    <lineage>
        <taxon>Eukaryota</taxon>
        <taxon>Fungi</taxon>
        <taxon>Fungi incertae sedis</taxon>
        <taxon>Mucoromycota</taxon>
        <taxon>Glomeromycotina</taxon>
        <taxon>Glomeromycetes</taxon>
        <taxon>Glomerales</taxon>
        <taxon>Glomeraceae</taxon>
        <taxon>Rhizophagus</taxon>
    </lineage>
</organism>
<gene>
    <name evidence="1" type="ORF">RhiirA5_384192</name>
</gene>
<protein>
    <submittedName>
        <fullName evidence="1">Uncharacterized protein</fullName>
    </submittedName>
</protein>
<dbReference type="EMBL" id="LLXJ01002815">
    <property type="protein sequence ID" value="PKB98099.1"/>
    <property type="molecule type" value="Genomic_DNA"/>
</dbReference>
<accession>A0A2N0NU44</accession>
<dbReference type="VEuPathDB" id="FungiDB:RhiirFUN_017973"/>
<dbReference type="VEuPathDB" id="FungiDB:FUN_024193"/>
<dbReference type="VEuPathDB" id="FungiDB:RhiirA1_500098"/>